<feature type="region of interest" description="Disordered" evidence="1">
    <location>
        <begin position="1"/>
        <end position="22"/>
    </location>
</feature>
<dbReference type="AlphaFoldDB" id="A0A166LML3"/>
<name>A0A166LML3_9AGAM</name>
<dbReference type="EMBL" id="KV417534">
    <property type="protein sequence ID" value="KZP23125.1"/>
    <property type="molecule type" value="Genomic_DNA"/>
</dbReference>
<evidence type="ECO:0000313" key="3">
    <source>
        <dbReference type="EMBL" id="KZP23125.1"/>
    </source>
</evidence>
<evidence type="ECO:0000313" key="4">
    <source>
        <dbReference type="Proteomes" id="UP000076532"/>
    </source>
</evidence>
<sequence length="168" mass="18136">MKAALTARARTTSTAASSAPRPDPNCVCVWDPPALARVSFNSLSGSRLISTVSISTPVSFLFLAILSLVFHHDIIICQEPPSADSAGDADGGDSGRSLLERTRSSHYGNQSVGKRIYLALGTSRFWTWGFGVVHERDTGEGHEYAGRHRVIVLGLIASCFVSKVRYNE</sequence>
<feature type="compositionally biased region" description="Low complexity" evidence="1">
    <location>
        <begin position="1"/>
        <end position="20"/>
    </location>
</feature>
<proteinExistence type="predicted"/>
<evidence type="ECO:0000256" key="1">
    <source>
        <dbReference type="SAM" id="MobiDB-lite"/>
    </source>
</evidence>
<gene>
    <name evidence="3" type="ORF">FIBSPDRAFT_462848</name>
</gene>
<protein>
    <submittedName>
        <fullName evidence="3">Uncharacterized protein</fullName>
    </submittedName>
</protein>
<accession>A0A166LML3</accession>
<keyword evidence="2" id="KW-1133">Transmembrane helix</keyword>
<reference evidence="3 4" key="1">
    <citation type="journal article" date="2016" name="Mol. Biol. Evol.">
        <title>Comparative Genomics of Early-Diverging Mushroom-Forming Fungi Provides Insights into the Origins of Lignocellulose Decay Capabilities.</title>
        <authorList>
            <person name="Nagy L.G."/>
            <person name="Riley R."/>
            <person name="Tritt A."/>
            <person name="Adam C."/>
            <person name="Daum C."/>
            <person name="Floudas D."/>
            <person name="Sun H."/>
            <person name="Yadav J.S."/>
            <person name="Pangilinan J."/>
            <person name="Larsson K.H."/>
            <person name="Matsuura K."/>
            <person name="Barry K."/>
            <person name="Labutti K."/>
            <person name="Kuo R."/>
            <person name="Ohm R.A."/>
            <person name="Bhattacharya S.S."/>
            <person name="Shirouzu T."/>
            <person name="Yoshinaga Y."/>
            <person name="Martin F.M."/>
            <person name="Grigoriev I.V."/>
            <person name="Hibbett D.S."/>
        </authorList>
    </citation>
    <scope>NUCLEOTIDE SEQUENCE [LARGE SCALE GENOMIC DNA]</scope>
    <source>
        <strain evidence="3 4">CBS 109695</strain>
    </source>
</reference>
<keyword evidence="2" id="KW-0472">Membrane</keyword>
<keyword evidence="2" id="KW-0812">Transmembrane</keyword>
<evidence type="ECO:0000256" key="2">
    <source>
        <dbReference type="SAM" id="Phobius"/>
    </source>
</evidence>
<keyword evidence="4" id="KW-1185">Reference proteome</keyword>
<organism evidence="3 4">
    <name type="scientific">Athelia psychrophila</name>
    <dbReference type="NCBI Taxonomy" id="1759441"/>
    <lineage>
        <taxon>Eukaryota</taxon>
        <taxon>Fungi</taxon>
        <taxon>Dikarya</taxon>
        <taxon>Basidiomycota</taxon>
        <taxon>Agaricomycotina</taxon>
        <taxon>Agaricomycetes</taxon>
        <taxon>Agaricomycetidae</taxon>
        <taxon>Atheliales</taxon>
        <taxon>Atheliaceae</taxon>
        <taxon>Athelia</taxon>
    </lineage>
</organism>
<dbReference type="Proteomes" id="UP000076532">
    <property type="component" value="Unassembled WGS sequence"/>
</dbReference>
<feature type="transmembrane region" description="Helical" evidence="2">
    <location>
        <begin position="48"/>
        <end position="70"/>
    </location>
</feature>